<dbReference type="PROSITE" id="PS51257">
    <property type="entry name" value="PROKAR_LIPOPROTEIN"/>
    <property type="match status" value="1"/>
</dbReference>
<name>A0AAV5B2H8_9ACTN</name>
<evidence type="ECO:0000313" key="6">
    <source>
        <dbReference type="Proteomes" id="UP001055025"/>
    </source>
</evidence>
<dbReference type="Proteomes" id="UP001055025">
    <property type="component" value="Unassembled WGS sequence"/>
</dbReference>
<dbReference type="RefSeq" id="WP_265590621.1">
    <property type="nucleotide sequence ID" value="NZ_BQKC01000001.1"/>
</dbReference>
<evidence type="ECO:0000256" key="3">
    <source>
        <dbReference type="ARBA" id="ARBA00022729"/>
    </source>
</evidence>
<dbReference type="InterPro" id="IPR050682">
    <property type="entry name" value="ModA/WtpA"/>
</dbReference>
<organism evidence="5 6">
    <name type="scientific">Granulimonas faecalis</name>
    <dbReference type="NCBI Taxonomy" id="2894155"/>
    <lineage>
        <taxon>Bacteria</taxon>
        <taxon>Bacillati</taxon>
        <taxon>Actinomycetota</taxon>
        <taxon>Coriobacteriia</taxon>
        <taxon>Coriobacteriales</taxon>
        <taxon>Kribbibacteriaceae</taxon>
        <taxon>Granulimonas</taxon>
    </lineage>
</organism>
<feature type="binding site" evidence="4">
    <location>
        <position position="223"/>
    </location>
    <ligand>
        <name>molybdate</name>
        <dbReference type="ChEBI" id="CHEBI:36264"/>
    </ligand>
</feature>
<evidence type="ECO:0000256" key="1">
    <source>
        <dbReference type="ARBA" id="ARBA00009175"/>
    </source>
</evidence>
<dbReference type="EMBL" id="BQKC01000001">
    <property type="protein sequence ID" value="GJM54929.1"/>
    <property type="molecule type" value="Genomic_DNA"/>
</dbReference>
<dbReference type="Pfam" id="PF13531">
    <property type="entry name" value="SBP_bac_11"/>
    <property type="match status" value="1"/>
</dbReference>
<dbReference type="PANTHER" id="PTHR30632">
    <property type="entry name" value="MOLYBDATE-BINDING PERIPLASMIC PROTEIN"/>
    <property type="match status" value="1"/>
</dbReference>
<dbReference type="AlphaFoldDB" id="A0AAV5B2H8"/>
<dbReference type="NCBIfam" id="TIGR01256">
    <property type="entry name" value="modA"/>
    <property type="match status" value="1"/>
</dbReference>
<feature type="binding site" evidence="4">
    <location>
        <position position="205"/>
    </location>
    <ligand>
        <name>molybdate</name>
        <dbReference type="ChEBI" id="CHEBI:36264"/>
    </ligand>
</feature>
<dbReference type="GO" id="GO:0015689">
    <property type="term" value="P:molybdate ion transport"/>
    <property type="evidence" value="ECO:0007669"/>
    <property type="project" value="InterPro"/>
</dbReference>
<keyword evidence="6" id="KW-1185">Reference proteome</keyword>
<comment type="caution">
    <text evidence="5">The sequence shown here is derived from an EMBL/GenBank/DDBJ whole genome shotgun (WGS) entry which is preliminary data.</text>
</comment>
<dbReference type="InterPro" id="IPR005950">
    <property type="entry name" value="ModA"/>
</dbReference>
<comment type="similarity">
    <text evidence="1">Belongs to the bacterial solute-binding protein ModA family.</text>
</comment>
<protein>
    <submittedName>
        <fullName evidence="5">Molybdate ABC transporter substrate-binding protein</fullName>
    </submittedName>
</protein>
<gene>
    <name evidence="5" type="primary">modA</name>
    <name evidence="5" type="ORF">ATOP_05840</name>
</gene>
<keyword evidence="2 4" id="KW-0479">Metal-binding</keyword>
<evidence type="ECO:0000256" key="2">
    <source>
        <dbReference type="ARBA" id="ARBA00022723"/>
    </source>
</evidence>
<reference evidence="5" key="1">
    <citation type="journal article" date="2022" name="Int. J. Syst. Evol. Microbiol.">
        <title>Granulimonas faecalis gen. nov., sp. nov., and Leptogranulimonas caecicola gen. nov., sp. nov., novel lactate-producing Atopobiaceae bacteria isolated from mouse intestines, and an emended description of the family Atopobiaceae.</title>
        <authorList>
            <person name="Morinaga K."/>
            <person name="Kusada H."/>
            <person name="Sakamoto S."/>
            <person name="Murakami T."/>
            <person name="Toyoda A."/>
            <person name="Mori H."/>
            <person name="Meng X.Y."/>
            <person name="Takashino M."/>
            <person name="Murotomi K."/>
            <person name="Tamaki H."/>
        </authorList>
    </citation>
    <scope>NUCLEOTIDE SEQUENCE</scope>
    <source>
        <strain evidence="5">OPF53</strain>
    </source>
</reference>
<dbReference type="PANTHER" id="PTHR30632:SF0">
    <property type="entry name" value="SULFATE-BINDING PROTEIN"/>
    <property type="match status" value="1"/>
</dbReference>
<accession>A0AAV5B2H8</accession>
<dbReference type="Gene3D" id="3.40.190.10">
    <property type="entry name" value="Periplasmic binding protein-like II"/>
    <property type="match status" value="2"/>
</dbReference>
<feature type="binding site" evidence="4">
    <location>
        <position position="83"/>
    </location>
    <ligand>
        <name>molybdate</name>
        <dbReference type="ChEBI" id="CHEBI:36264"/>
    </ligand>
</feature>
<feature type="binding site" evidence="4">
    <location>
        <position position="56"/>
    </location>
    <ligand>
        <name>molybdate</name>
        <dbReference type="ChEBI" id="CHEBI:36264"/>
    </ligand>
</feature>
<dbReference type="PIRSF" id="PIRSF004846">
    <property type="entry name" value="ModA"/>
    <property type="match status" value="1"/>
</dbReference>
<keyword evidence="4" id="KW-0500">Molybdenum</keyword>
<sequence length="288" mass="30034">MKPVTRRAFCASAAVAAGTIAGCGRSQDEADDAASDAGQGTADDAEKELVVFAAASLTESLARIGELFAEENPSQPSFNFDSSGTLKTQIQEGASCDVFISAAQKQMNQLEAGNEANTENLDLVEPGTRLDLLENKVVLVVSDGNPAAIDSFEAMARKLASGDVVLAMGNEDVPVGQYTQKILAYLELDERRLADAGRITYGSNVKEVTTQVSEAAVGCGIVYATDAYSAGLDSVAEATEEMCGKVVYPAAAIKGAAHPDDAERFLEFCRGPKASAEFEAVGFTPLAG</sequence>
<dbReference type="GO" id="GO:0030973">
    <property type="term" value="F:molybdate ion binding"/>
    <property type="evidence" value="ECO:0007669"/>
    <property type="project" value="TreeGrafter"/>
</dbReference>
<evidence type="ECO:0000256" key="4">
    <source>
        <dbReference type="PIRSR" id="PIRSR004846-1"/>
    </source>
</evidence>
<proteinExistence type="inferred from homology"/>
<keyword evidence="3" id="KW-0732">Signal</keyword>
<dbReference type="SUPFAM" id="SSF53850">
    <property type="entry name" value="Periplasmic binding protein-like II"/>
    <property type="match status" value="1"/>
</dbReference>
<dbReference type="GO" id="GO:0046872">
    <property type="term" value="F:metal ion binding"/>
    <property type="evidence" value="ECO:0007669"/>
    <property type="project" value="UniProtKB-KW"/>
</dbReference>
<evidence type="ECO:0000313" key="5">
    <source>
        <dbReference type="EMBL" id="GJM54929.1"/>
    </source>
</evidence>